<protein>
    <submittedName>
        <fullName evidence="1">Uncharacterized protein</fullName>
    </submittedName>
</protein>
<gene>
    <name evidence="1" type="ORF">ORQ98_15110</name>
</gene>
<dbReference type="EMBL" id="JAPMOU010000018">
    <property type="protein sequence ID" value="MDE1463290.1"/>
    <property type="molecule type" value="Genomic_DNA"/>
</dbReference>
<reference evidence="1 2" key="1">
    <citation type="submission" date="2022-11" db="EMBL/GenBank/DDBJ databases">
        <title>Spartinivicinus poritis sp. nov., isolated from scleractinian coral Porites lutea.</title>
        <authorList>
            <person name="Zhang G."/>
            <person name="Cai L."/>
            <person name="Wei Q."/>
        </authorList>
    </citation>
    <scope>NUCLEOTIDE SEQUENCE [LARGE SCALE GENOMIC DNA]</scope>
    <source>
        <strain evidence="1 2">A2-2</strain>
    </source>
</reference>
<evidence type="ECO:0000313" key="1">
    <source>
        <dbReference type="EMBL" id="MDE1463290.1"/>
    </source>
</evidence>
<keyword evidence="2" id="KW-1185">Reference proteome</keyword>
<sequence>MNIVRGYDAQSHPELIETQIRMKVGRMDVIKSGGNWKHLQKAIKYANSLDSPFVRVSFTDESGASHTATLSSDTENLLELDKYVKKRKIEGFGKSLHTAFPNIHNGIRNKMLELVSND</sequence>
<accession>A0ABT5UAT9</accession>
<dbReference type="RefSeq" id="WP_274689630.1">
    <property type="nucleotide sequence ID" value="NZ_JAPMOU010000018.1"/>
</dbReference>
<dbReference type="Proteomes" id="UP001528823">
    <property type="component" value="Unassembled WGS sequence"/>
</dbReference>
<proteinExistence type="predicted"/>
<organism evidence="1 2">
    <name type="scientific">Spartinivicinus poritis</name>
    <dbReference type="NCBI Taxonomy" id="2994640"/>
    <lineage>
        <taxon>Bacteria</taxon>
        <taxon>Pseudomonadati</taxon>
        <taxon>Pseudomonadota</taxon>
        <taxon>Gammaproteobacteria</taxon>
        <taxon>Oceanospirillales</taxon>
        <taxon>Zooshikellaceae</taxon>
        <taxon>Spartinivicinus</taxon>
    </lineage>
</organism>
<evidence type="ECO:0000313" key="2">
    <source>
        <dbReference type="Proteomes" id="UP001528823"/>
    </source>
</evidence>
<name>A0ABT5UAT9_9GAMM</name>
<comment type="caution">
    <text evidence="1">The sequence shown here is derived from an EMBL/GenBank/DDBJ whole genome shotgun (WGS) entry which is preliminary data.</text>
</comment>